<reference evidence="2" key="1">
    <citation type="journal article" date="2019" name="Int. J. Syst. Evol. Microbiol.">
        <title>The Global Catalogue of Microorganisms (GCM) 10K type strain sequencing project: providing services to taxonomists for standard genome sequencing and annotation.</title>
        <authorList>
            <consortium name="The Broad Institute Genomics Platform"/>
            <consortium name="The Broad Institute Genome Sequencing Center for Infectious Disease"/>
            <person name="Wu L."/>
            <person name="Ma J."/>
        </authorList>
    </citation>
    <scope>NUCLEOTIDE SEQUENCE [LARGE SCALE GENOMIC DNA]</scope>
    <source>
        <strain evidence="2">CGMCC 1.7656</strain>
    </source>
</reference>
<evidence type="ECO:0000313" key="2">
    <source>
        <dbReference type="Proteomes" id="UP000620064"/>
    </source>
</evidence>
<organism evidence="1 2">
    <name type="scientific">Cloacibacterium rupense</name>
    <dbReference type="NCBI Taxonomy" id="517423"/>
    <lineage>
        <taxon>Bacteria</taxon>
        <taxon>Pseudomonadati</taxon>
        <taxon>Bacteroidota</taxon>
        <taxon>Flavobacteriia</taxon>
        <taxon>Flavobacteriales</taxon>
        <taxon>Weeksellaceae</taxon>
    </lineage>
</organism>
<dbReference type="EMBL" id="BMLV01000001">
    <property type="protein sequence ID" value="GGP02374.1"/>
    <property type="molecule type" value="Genomic_DNA"/>
</dbReference>
<comment type="caution">
    <text evidence="1">The sequence shown here is derived from an EMBL/GenBank/DDBJ whole genome shotgun (WGS) entry which is preliminary data.</text>
</comment>
<dbReference type="PROSITE" id="PS51257">
    <property type="entry name" value="PROKAR_LIPOPROTEIN"/>
    <property type="match status" value="1"/>
</dbReference>
<dbReference type="RefSeq" id="WP_188616644.1">
    <property type="nucleotide sequence ID" value="NZ_BMLV01000001.1"/>
</dbReference>
<name>A0ABQ2NH78_9FLAO</name>
<gene>
    <name evidence="1" type="ORF">GCM10010992_06500</name>
</gene>
<keyword evidence="2" id="KW-1185">Reference proteome</keyword>
<protein>
    <recommendedName>
        <fullName evidence="3">Lipoprotein</fullName>
    </recommendedName>
</protein>
<evidence type="ECO:0000313" key="1">
    <source>
        <dbReference type="EMBL" id="GGP02374.1"/>
    </source>
</evidence>
<sequence length="144" mass="16818">MKSFLINFVSLVLLVSCNKIETNDTLNKSNISLIQDLNLIDENEKIIKFYSEYRKENSGNFFTNKRVAKYWIDKEDESKNVIYSAFYKDIKSIDTIYNAGLTYCPYLMINKIDGTSFKVSVEGSKAEVKSFFEDLLKEWDNNKK</sequence>
<proteinExistence type="predicted"/>
<dbReference type="Proteomes" id="UP000620064">
    <property type="component" value="Unassembled WGS sequence"/>
</dbReference>
<evidence type="ECO:0008006" key="3">
    <source>
        <dbReference type="Google" id="ProtNLM"/>
    </source>
</evidence>
<accession>A0ABQ2NH78</accession>